<dbReference type="Proteomes" id="UP000256919">
    <property type="component" value="Unassembled WGS sequence"/>
</dbReference>
<proteinExistence type="predicted"/>
<accession>A0A3D9N763</accession>
<gene>
    <name evidence="2" type="ORF">DFQ09_101115</name>
</gene>
<dbReference type="AlphaFoldDB" id="A0A3D9N763"/>
<feature type="transmembrane region" description="Helical" evidence="1">
    <location>
        <begin position="78"/>
        <end position="100"/>
    </location>
</feature>
<evidence type="ECO:0000313" key="3">
    <source>
        <dbReference type="Proteomes" id="UP000256919"/>
    </source>
</evidence>
<comment type="caution">
    <text evidence="2">The sequence shown here is derived from an EMBL/GenBank/DDBJ whole genome shotgun (WGS) entry which is preliminary data.</text>
</comment>
<keyword evidence="3" id="KW-1185">Reference proteome</keyword>
<feature type="transmembrane region" description="Helical" evidence="1">
    <location>
        <begin position="198"/>
        <end position="217"/>
    </location>
</feature>
<feature type="transmembrane region" description="Helical" evidence="1">
    <location>
        <begin position="138"/>
        <end position="159"/>
    </location>
</feature>
<dbReference type="OrthoDB" id="1143019at2"/>
<protein>
    <submittedName>
        <fullName evidence="2">Uncharacterized protein DUF3667</fullName>
    </submittedName>
</protein>
<feature type="transmembrane region" description="Helical" evidence="1">
    <location>
        <begin position="171"/>
        <end position="192"/>
    </location>
</feature>
<evidence type="ECO:0000256" key="1">
    <source>
        <dbReference type="SAM" id="Phobius"/>
    </source>
</evidence>
<keyword evidence="1" id="KW-1133">Transmembrane helix</keyword>
<evidence type="ECO:0000313" key="2">
    <source>
        <dbReference type="EMBL" id="REE27286.1"/>
    </source>
</evidence>
<organism evidence="2 3">
    <name type="scientific">Winogradskyella pacifica</name>
    <dbReference type="NCBI Taxonomy" id="664642"/>
    <lineage>
        <taxon>Bacteria</taxon>
        <taxon>Pseudomonadati</taxon>
        <taxon>Bacteroidota</taxon>
        <taxon>Flavobacteriia</taxon>
        <taxon>Flavobacteriales</taxon>
        <taxon>Flavobacteriaceae</taxon>
        <taxon>Winogradskyella</taxon>
    </lineage>
</organism>
<dbReference type="RefSeq" id="WP_115807650.1">
    <property type="nucleotide sequence ID" value="NZ_QREI01000001.1"/>
</dbReference>
<reference evidence="2 3" key="1">
    <citation type="submission" date="2018-07" db="EMBL/GenBank/DDBJ databases">
        <title>Genomic Encyclopedia of Type Strains, Phase III (KMG-III): the genomes of soil and plant-associated and newly described type strains.</title>
        <authorList>
            <person name="Whitman W."/>
        </authorList>
    </citation>
    <scope>NUCLEOTIDE SEQUENCE [LARGE SCALE GENOMIC DNA]</scope>
    <source>
        <strain evidence="2 3">CECT 7948</strain>
    </source>
</reference>
<feature type="transmembrane region" description="Helical" evidence="1">
    <location>
        <begin position="229"/>
        <end position="256"/>
    </location>
</feature>
<dbReference type="Pfam" id="PF12412">
    <property type="entry name" value="DUF3667"/>
    <property type="match status" value="1"/>
</dbReference>
<keyword evidence="1" id="KW-0472">Membrane</keyword>
<dbReference type="EMBL" id="QREI01000001">
    <property type="protein sequence ID" value="REE27286.1"/>
    <property type="molecule type" value="Genomic_DNA"/>
</dbReference>
<keyword evidence="1" id="KW-0812">Transmembrane</keyword>
<sequence length="262" mass="30255">MNCKNCNNTLKASQKFCDECGAKIIQNRLKPQVLAQQVNEQFISIDNKFLRTFIDLFRQPETVIVGYINGTRKKYIDVLQYFAIALTLAGIQVFLLTTFFRDALDFTPEFAKAIENMPEKNINSMAGFNPDFFTKHQGLIYILGVPVSSLATWLVYFIIGDKRFNFTEHLVINLYYSAQIIIITAVFSILFLVIGMNYLIVSTILGLPTFIYLAYVLKKVFKEDFWNTVAKFLIVMVFYMVIYFILIIIAAIVLFFNGYFKI</sequence>
<name>A0A3D9N763_9FLAO</name>
<dbReference type="InterPro" id="IPR022134">
    <property type="entry name" value="DUF3667"/>
</dbReference>